<protein>
    <submittedName>
        <fullName evidence="10">Cytochrome P450, variant</fullName>
    </submittedName>
</protein>
<keyword evidence="4 8" id="KW-0560">Oxidoreductase</keyword>
<organism evidence="10 11">
    <name type="scientific">Tothia fuscella</name>
    <dbReference type="NCBI Taxonomy" id="1048955"/>
    <lineage>
        <taxon>Eukaryota</taxon>
        <taxon>Fungi</taxon>
        <taxon>Dikarya</taxon>
        <taxon>Ascomycota</taxon>
        <taxon>Pezizomycotina</taxon>
        <taxon>Dothideomycetes</taxon>
        <taxon>Pleosporomycetidae</taxon>
        <taxon>Venturiales</taxon>
        <taxon>Cylindrosympodiaceae</taxon>
        <taxon>Tothia</taxon>
    </lineage>
</organism>
<gene>
    <name evidence="10" type="ORF">EJ08DRAFT_730987</name>
</gene>
<keyword evidence="11" id="KW-1185">Reference proteome</keyword>
<evidence type="ECO:0000256" key="3">
    <source>
        <dbReference type="ARBA" id="ARBA00022723"/>
    </source>
</evidence>
<evidence type="ECO:0000256" key="1">
    <source>
        <dbReference type="ARBA" id="ARBA00001971"/>
    </source>
</evidence>
<keyword evidence="9" id="KW-1133">Transmembrane helix</keyword>
<evidence type="ECO:0000256" key="9">
    <source>
        <dbReference type="SAM" id="Phobius"/>
    </source>
</evidence>
<keyword evidence="3 7" id="KW-0479">Metal-binding</keyword>
<keyword evidence="6 8" id="KW-0503">Monooxygenase</keyword>
<dbReference type="InterPro" id="IPR002401">
    <property type="entry name" value="Cyt_P450_E_grp-I"/>
</dbReference>
<evidence type="ECO:0000256" key="6">
    <source>
        <dbReference type="ARBA" id="ARBA00023033"/>
    </source>
</evidence>
<keyword evidence="7 8" id="KW-0349">Heme</keyword>
<evidence type="ECO:0000256" key="4">
    <source>
        <dbReference type="ARBA" id="ARBA00023002"/>
    </source>
</evidence>
<dbReference type="OrthoDB" id="3945418at2759"/>
<accession>A0A9P4NZQ5</accession>
<dbReference type="CDD" id="cd11062">
    <property type="entry name" value="CYP58-like"/>
    <property type="match status" value="1"/>
</dbReference>
<dbReference type="Gene3D" id="1.10.630.10">
    <property type="entry name" value="Cytochrome P450"/>
    <property type="match status" value="1"/>
</dbReference>
<evidence type="ECO:0000256" key="2">
    <source>
        <dbReference type="ARBA" id="ARBA00010617"/>
    </source>
</evidence>
<keyword evidence="9" id="KW-0812">Transmembrane</keyword>
<dbReference type="InterPro" id="IPR017972">
    <property type="entry name" value="Cyt_P450_CS"/>
</dbReference>
<dbReference type="GO" id="GO:0005506">
    <property type="term" value="F:iron ion binding"/>
    <property type="evidence" value="ECO:0007669"/>
    <property type="project" value="InterPro"/>
</dbReference>
<dbReference type="SUPFAM" id="SSF48264">
    <property type="entry name" value="Cytochrome P450"/>
    <property type="match status" value="1"/>
</dbReference>
<evidence type="ECO:0000256" key="7">
    <source>
        <dbReference type="PIRSR" id="PIRSR602401-1"/>
    </source>
</evidence>
<dbReference type="PROSITE" id="PS00086">
    <property type="entry name" value="CYTOCHROME_P450"/>
    <property type="match status" value="1"/>
</dbReference>
<evidence type="ECO:0000256" key="5">
    <source>
        <dbReference type="ARBA" id="ARBA00023004"/>
    </source>
</evidence>
<evidence type="ECO:0000256" key="8">
    <source>
        <dbReference type="RuleBase" id="RU000461"/>
    </source>
</evidence>
<dbReference type="EMBL" id="MU007017">
    <property type="protein sequence ID" value="KAF2434308.1"/>
    <property type="molecule type" value="Genomic_DNA"/>
</dbReference>
<dbReference type="PANTHER" id="PTHR24305:SF157">
    <property type="entry name" value="N-ACETYLTRYPTOPHAN 6-HYDROXYLASE IVOC-RELATED"/>
    <property type="match status" value="1"/>
</dbReference>
<comment type="cofactor">
    <cofactor evidence="1 7">
        <name>heme</name>
        <dbReference type="ChEBI" id="CHEBI:30413"/>
    </cofactor>
</comment>
<comment type="caution">
    <text evidence="10">The sequence shown here is derived from an EMBL/GenBank/DDBJ whole genome shotgun (WGS) entry which is preliminary data.</text>
</comment>
<dbReference type="PRINTS" id="PR00463">
    <property type="entry name" value="EP450I"/>
</dbReference>
<feature type="transmembrane region" description="Helical" evidence="9">
    <location>
        <begin position="14"/>
        <end position="33"/>
    </location>
</feature>
<reference evidence="10" key="1">
    <citation type="journal article" date="2020" name="Stud. Mycol.">
        <title>101 Dothideomycetes genomes: a test case for predicting lifestyles and emergence of pathogens.</title>
        <authorList>
            <person name="Haridas S."/>
            <person name="Albert R."/>
            <person name="Binder M."/>
            <person name="Bloem J."/>
            <person name="Labutti K."/>
            <person name="Salamov A."/>
            <person name="Andreopoulos B."/>
            <person name="Baker S."/>
            <person name="Barry K."/>
            <person name="Bills G."/>
            <person name="Bluhm B."/>
            <person name="Cannon C."/>
            <person name="Castanera R."/>
            <person name="Culley D."/>
            <person name="Daum C."/>
            <person name="Ezra D."/>
            <person name="Gonzalez J."/>
            <person name="Henrissat B."/>
            <person name="Kuo A."/>
            <person name="Liang C."/>
            <person name="Lipzen A."/>
            <person name="Lutzoni F."/>
            <person name="Magnuson J."/>
            <person name="Mondo S."/>
            <person name="Nolan M."/>
            <person name="Ohm R."/>
            <person name="Pangilinan J."/>
            <person name="Park H.-J."/>
            <person name="Ramirez L."/>
            <person name="Alfaro M."/>
            <person name="Sun H."/>
            <person name="Tritt A."/>
            <person name="Yoshinaga Y."/>
            <person name="Zwiers L.-H."/>
            <person name="Turgeon B."/>
            <person name="Goodwin S."/>
            <person name="Spatafora J."/>
            <person name="Crous P."/>
            <person name="Grigoriev I."/>
        </authorList>
    </citation>
    <scope>NUCLEOTIDE SEQUENCE</scope>
    <source>
        <strain evidence="10">CBS 130266</strain>
    </source>
</reference>
<proteinExistence type="inferred from homology"/>
<dbReference type="AlphaFoldDB" id="A0A9P4NZQ5"/>
<keyword evidence="5 7" id="KW-0408">Iron</keyword>
<comment type="similarity">
    <text evidence="2 8">Belongs to the cytochrome P450 family.</text>
</comment>
<sequence length="531" mass="61192">MGLKDVVQRVPTQALWGGLLALWFLYLICLAVYRLNLSPLAKFPGPKLAGLTKWYEFYYEVVKRGQYQFLINDMHKKYESGVMAFRTADRHSKCPIVRVTPFELHVDESTFWDELYNKHPKSRKYDWMNGRFGNETSIFTTCDPTLHRLRRAPLNPMFSRRSIMAQEPTVQEKSNYLCDRLVEYMEKDKFINVARMWSSFAGDVITRYSFGFDDNHLGSEDFKACFHDAFLALSEFGHLSLQYPSLGTLMAALPDSISGAMDRELAKLLKLQRDFRTTIRRIKSDMSDPKKQPEHPTVFHEILRADLPPSEKSEVHLGHEAQTVIGAGLSTTAWAFTNATFYVLHKPEVLAKLREELWAAIPDINAADAFSYPKLEQLPYLKGVYREGIRLSHGVSARNPRLIPYPIEFNEWTIPAHTPVSMTIMNVTFDPEIFPEPNEFRPERWMNNPRAPDGQSLEQYWVNFGKGTRMCLGINLAYMELTLGLAHLFRRFKLELYETDKSDVILAHDFMLPAPKSDSKGVRVKVVGVEK</sequence>
<feature type="binding site" description="axial binding residue" evidence="7">
    <location>
        <position position="471"/>
    </location>
    <ligand>
        <name>heme</name>
        <dbReference type="ChEBI" id="CHEBI:30413"/>
    </ligand>
    <ligandPart>
        <name>Fe</name>
        <dbReference type="ChEBI" id="CHEBI:18248"/>
    </ligandPart>
</feature>
<dbReference type="PANTHER" id="PTHR24305">
    <property type="entry name" value="CYTOCHROME P450"/>
    <property type="match status" value="1"/>
</dbReference>
<dbReference type="Proteomes" id="UP000800235">
    <property type="component" value="Unassembled WGS sequence"/>
</dbReference>
<dbReference type="InterPro" id="IPR050121">
    <property type="entry name" value="Cytochrome_P450_monoxygenase"/>
</dbReference>
<evidence type="ECO:0000313" key="11">
    <source>
        <dbReference type="Proteomes" id="UP000800235"/>
    </source>
</evidence>
<dbReference type="GO" id="GO:0004497">
    <property type="term" value="F:monooxygenase activity"/>
    <property type="evidence" value="ECO:0007669"/>
    <property type="project" value="UniProtKB-KW"/>
</dbReference>
<dbReference type="GO" id="GO:0016705">
    <property type="term" value="F:oxidoreductase activity, acting on paired donors, with incorporation or reduction of molecular oxygen"/>
    <property type="evidence" value="ECO:0007669"/>
    <property type="project" value="InterPro"/>
</dbReference>
<keyword evidence="9" id="KW-0472">Membrane</keyword>
<dbReference type="InterPro" id="IPR001128">
    <property type="entry name" value="Cyt_P450"/>
</dbReference>
<name>A0A9P4NZQ5_9PEZI</name>
<evidence type="ECO:0000313" key="10">
    <source>
        <dbReference type="EMBL" id="KAF2434308.1"/>
    </source>
</evidence>
<dbReference type="Pfam" id="PF00067">
    <property type="entry name" value="p450"/>
    <property type="match status" value="1"/>
</dbReference>
<dbReference type="InterPro" id="IPR036396">
    <property type="entry name" value="Cyt_P450_sf"/>
</dbReference>
<dbReference type="GO" id="GO:0020037">
    <property type="term" value="F:heme binding"/>
    <property type="evidence" value="ECO:0007669"/>
    <property type="project" value="InterPro"/>
</dbReference>